<proteinExistence type="predicted"/>
<dbReference type="STRING" id="1192868.GCA_000304395_03708"/>
<evidence type="ECO:0008006" key="5">
    <source>
        <dbReference type="Google" id="ProtNLM"/>
    </source>
</evidence>
<protein>
    <recommendedName>
        <fullName evidence="5">Flagellar assembly protein FliH</fullName>
    </recommendedName>
</protein>
<dbReference type="Proteomes" id="UP000245396">
    <property type="component" value="Unassembled WGS sequence"/>
</dbReference>
<comment type="caution">
    <text evidence="3">The sequence shown here is derived from an EMBL/GenBank/DDBJ whole genome shotgun (WGS) entry which is preliminary data.</text>
</comment>
<keyword evidence="4" id="KW-1185">Reference proteome</keyword>
<dbReference type="AlphaFoldDB" id="A0A316C1X6"/>
<reference evidence="3 4" key="1">
    <citation type="submission" date="2018-05" db="EMBL/GenBank/DDBJ databases">
        <title>Genomic Encyclopedia of Type Strains, Phase IV (KMG-IV): sequencing the most valuable type-strain genomes for metagenomic binning, comparative biology and taxonomic classification.</title>
        <authorList>
            <person name="Goeker M."/>
        </authorList>
    </citation>
    <scope>NUCLEOTIDE SEQUENCE [LARGE SCALE GENOMIC DNA]</scope>
    <source>
        <strain evidence="3 4">DSM 6986</strain>
    </source>
</reference>
<feature type="region of interest" description="Disordered" evidence="2">
    <location>
        <begin position="16"/>
        <end position="41"/>
    </location>
</feature>
<feature type="coiled-coil region" evidence="1">
    <location>
        <begin position="58"/>
        <end position="89"/>
    </location>
</feature>
<dbReference type="OrthoDB" id="8276977at2"/>
<evidence type="ECO:0000313" key="3">
    <source>
        <dbReference type="EMBL" id="PWJ83690.1"/>
    </source>
</evidence>
<evidence type="ECO:0000256" key="1">
    <source>
        <dbReference type="SAM" id="Coils"/>
    </source>
</evidence>
<evidence type="ECO:0000256" key="2">
    <source>
        <dbReference type="SAM" id="MobiDB-lite"/>
    </source>
</evidence>
<feature type="compositionally biased region" description="Polar residues" evidence="2">
    <location>
        <begin position="24"/>
        <end position="35"/>
    </location>
</feature>
<gene>
    <name evidence="3" type="ORF">C7441_10882</name>
</gene>
<dbReference type="EMBL" id="QGGG01000008">
    <property type="protein sequence ID" value="PWJ83690.1"/>
    <property type="molecule type" value="Genomic_DNA"/>
</dbReference>
<accession>A0A316C1X6</accession>
<name>A0A316C1X6_PSESE</name>
<evidence type="ECO:0000313" key="4">
    <source>
        <dbReference type="Proteomes" id="UP000245396"/>
    </source>
</evidence>
<dbReference type="RefSeq" id="WP_109613154.1">
    <property type="nucleotide sequence ID" value="NZ_QGGG01000008.1"/>
</dbReference>
<organism evidence="3 4">
    <name type="scientific">Pseudaminobacter salicylatoxidans</name>
    <dbReference type="NCBI Taxonomy" id="93369"/>
    <lineage>
        <taxon>Bacteria</taxon>
        <taxon>Pseudomonadati</taxon>
        <taxon>Pseudomonadota</taxon>
        <taxon>Alphaproteobacteria</taxon>
        <taxon>Hyphomicrobiales</taxon>
        <taxon>Phyllobacteriaceae</taxon>
        <taxon>Pseudaminobacter</taxon>
    </lineage>
</organism>
<keyword evidence="1" id="KW-0175">Coiled coil</keyword>
<sequence>MSALALFELLQDFGTPPTAARPTAVQSVQTFSTPRQPAPDPVPDPAELIAAEVARAEIALAQRLNEEHAAALEAEQRKHAAELEALTRRLGEDAAAMIADRLADMEQRVSELTTAATARIMSGVLSEALQEGSLDRLARSIRLAVQDKEAVRIRISGPATLYNALAAALPELAARFDHTQAATFDLTVAIDEDIFETRLSEWSAALTEILS</sequence>